<reference evidence="1" key="1">
    <citation type="submission" date="2018-02" db="EMBL/GenBank/DDBJ databases">
        <title>Rhizophora mucronata_Transcriptome.</title>
        <authorList>
            <person name="Meera S.P."/>
            <person name="Sreeshan A."/>
            <person name="Augustine A."/>
        </authorList>
    </citation>
    <scope>NUCLEOTIDE SEQUENCE</scope>
    <source>
        <tissue evidence="1">Leaf</tissue>
    </source>
</reference>
<dbReference type="AlphaFoldDB" id="A0A2P2QKN4"/>
<name>A0A2P2QKN4_RHIMU</name>
<accession>A0A2P2QKN4</accession>
<organism evidence="1">
    <name type="scientific">Rhizophora mucronata</name>
    <name type="common">Asiatic mangrove</name>
    <dbReference type="NCBI Taxonomy" id="61149"/>
    <lineage>
        <taxon>Eukaryota</taxon>
        <taxon>Viridiplantae</taxon>
        <taxon>Streptophyta</taxon>
        <taxon>Embryophyta</taxon>
        <taxon>Tracheophyta</taxon>
        <taxon>Spermatophyta</taxon>
        <taxon>Magnoliopsida</taxon>
        <taxon>eudicotyledons</taxon>
        <taxon>Gunneridae</taxon>
        <taxon>Pentapetalae</taxon>
        <taxon>rosids</taxon>
        <taxon>fabids</taxon>
        <taxon>Malpighiales</taxon>
        <taxon>Rhizophoraceae</taxon>
        <taxon>Rhizophora</taxon>
    </lineage>
</organism>
<sequence length="19" mass="2308">MCCMHLTFPSLYSKFYHAQ</sequence>
<dbReference type="EMBL" id="GGEC01086971">
    <property type="protein sequence ID" value="MBX67455.1"/>
    <property type="molecule type" value="Transcribed_RNA"/>
</dbReference>
<proteinExistence type="predicted"/>
<protein>
    <submittedName>
        <fullName evidence="1">Uncharacterized protein</fullName>
    </submittedName>
</protein>
<evidence type="ECO:0000313" key="1">
    <source>
        <dbReference type="EMBL" id="MBX67455.1"/>
    </source>
</evidence>